<protein>
    <recommendedName>
        <fullName evidence="4">DUF1449 family protein</fullName>
    </recommendedName>
</protein>
<keyword evidence="1" id="KW-0812">Transmembrane</keyword>
<feature type="transmembrane region" description="Helical" evidence="1">
    <location>
        <begin position="110"/>
        <end position="133"/>
    </location>
</feature>
<dbReference type="Proteomes" id="UP000064967">
    <property type="component" value="Chromosome"/>
</dbReference>
<gene>
    <name evidence="2" type="ORF">AKJ09_05558</name>
</gene>
<dbReference type="AlphaFoldDB" id="A0A0K1Q0F4"/>
<keyword evidence="1" id="KW-0472">Membrane</keyword>
<organism evidence="2 3">
    <name type="scientific">Labilithrix luteola</name>
    <dbReference type="NCBI Taxonomy" id="1391654"/>
    <lineage>
        <taxon>Bacteria</taxon>
        <taxon>Pseudomonadati</taxon>
        <taxon>Myxococcota</taxon>
        <taxon>Polyangia</taxon>
        <taxon>Polyangiales</taxon>
        <taxon>Labilitrichaceae</taxon>
        <taxon>Labilithrix</taxon>
    </lineage>
</organism>
<evidence type="ECO:0000313" key="2">
    <source>
        <dbReference type="EMBL" id="AKU98894.1"/>
    </source>
</evidence>
<reference evidence="2 3" key="1">
    <citation type="submission" date="2015-08" db="EMBL/GenBank/DDBJ databases">
        <authorList>
            <person name="Babu N.S."/>
            <person name="Beckwith C.J."/>
            <person name="Beseler K.G."/>
            <person name="Brison A."/>
            <person name="Carone J.V."/>
            <person name="Caskin T.P."/>
            <person name="Diamond M."/>
            <person name="Durham M.E."/>
            <person name="Foxe J.M."/>
            <person name="Go M."/>
            <person name="Henderson B.A."/>
            <person name="Jones I.B."/>
            <person name="McGettigan J.A."/>
            <person name="Micheletti S.J."/>
            <person name="Nasrallah M.E."/>
            <person name="Ortiz D."/>
            <person name="Piller C.R."/>
            <person name="Privatt S.R."/>
            <person name="Schneider S.L."/>
            <person name="Sharp S."/>
            <person name="Smith T.C."/>
            <person name="Stanton J.D."/>
            <person name="Ullery H.E."/>
            <person name="Wilson R.J."/>
            <person name="Serrano M.G."/>
            <person name="Buck G."/>
            <person name="Lee V."/>
            <person name="Wang Y."/>
            <person name="Carvalho R."/>
            <person name="Voegtly L."/>
            <person name="Shi R."/>
            <person name="Duckworth R."/>
            <person name="Johnson A."/>
            <person name="Loviza R."/>
            <person name="Walstead R."/>
            <person name="Shah Z."/>
            <person name="Kiflezghi M."/>
            <person name="Wade K."/>
            <person name="Ball S.L."/>
            <person name="Bradley K.W."/>
            <person name="Asai D.J."/>
            <person name="Bowman C.A."/>
            <person name="Russell D.A."/>
            <person name="Pope W.H."/>
            <person name="Jacobs-Sera D."/>
            <person name="Hendrix R.W."/>
            <person name="Hatfull G.F."/>
        </authorList>
    </citation>
    <scope>NUCLEOTIDE SEQUENCE [LARGE SCALE GENOMIC DNA]</scope>
    <source>
        <strain evidence="2 3">DSM 27648</strain>
    </source>
</reference>
<evidence type="ECO:0000313" key="3">
    <source>
        <dbReference type="Proteomes" id="UP000064967"/>
    </source>
</evidence>
<keyword evidence="3" id="KW-1185">Reference proteome</keyword>
<dbReference type="STRING" id="1391654.AKJ09_05558"/>
<proteinExistence type="predicted"/>
<evidence type="ECO:0008006" key="4">
    <source>
        <dbReference type="Google" id="ProtNLM"/>
    </source>
</evidence>
<dbReference type="EMBL" id="CP012333">
    <property type="protein sequence ID" value="AKU98894.1"/>
    <property type="molecule type" value="Genomic_DNA"/>
</dbReference>
<name>A0A0K1Q0F4_9BACT</name>
<dbReference type="KEGG" id="llu:AKJ09_05558"/>
<accession>A0A0K1Q0F4</accession>
<sequence>MAHLLTIALSFPCVVYTVLLGASLVYWVFVMVGAARIELLGDGAADGVIDGLDGAGVEGHGAHDFGDAGGDGHGAHDGHDVGDGDADGLHGDGHHGALAGMMAALKLRSAPATVVLSLLVLFSWLFSALAMQAAEKAISPDSLGFVRMAVFLFAPIVALPFTSLAIRPLARVFAPPKVAARQDLVGKVCTIRTGTVTDRFGEAMLEDGGAGLVVRVRVDTGEKLARGDHAVIVGYDEEAQEFTVARMDDDLAPAPKRLRS</sequence>
<evidence type="ECO:0000256" key="1">
    <source>
        <dbReference type="SAM" id="Phobius"/>
    </source>
</evidence>
<feature type="transmembrane region" description="Helical" evidence="1">
    <location>
        <begin position="145"/>
        <end position="166"/>
    </location>
</feature>
<feature type="transmembrane region" description="Helical" evidence="1">
    <location>
        <begin position="6"/>
        <end position="29"/>
    </location>
</feature>
<dbReference type="RefSeq" id="WP_146650002.1">
    <property type="nucleotide sequence ID" value="NZ_CP012333.1"/>
</dbReference>
<dbReference type="OrthoDB" id="8781707at2"/>
<keyword evidence="1" id="KW-1133">Transmembrane helix</keyword>